<dbReference type="GO" id="GO:0016616">
    <property type="term" value="F:oxidoreductase activity, acting on the CH-OH group of donors, NAD or NADP as acceptor"/>
    <property type="evidence" value="ECO:0007669"/>
    <property type="project" value="TreeGrafter"/>
</dbReference>
<dbReference type="InterPro" id="IPR036291">
    <property type="entry name" value="NAD(P)-bd_dom_sf"/>
</dbReference>
<feature type="non-terminal residue" evidence="2">
    <location>
        <position position="70"/>
    </location>
</feature>
<protein>
    <submittedName>
        <fullName evidence="2">Meso-butanediol dehydrogenase / (S,S)-butanediol dehydrogenase / diacetyl reductase</fullName>
    </submittedName>
</protein>
<dbReference type="Gene3D" id="3.40.50.720">
    <property type="entry name" value="NAD(P)-binding Rossmann-like Domain"/>
    <property type="match status" value="1"/>
</dbReference>
<organism evidence="2 3">
    <name type="scientific">Candidatus Hakubella thermalkaliphila</name>
    <dbReference type="NCBI Taxonomy" id="2754717"/>
    <lineage>
        <taxon>Bacteria</taxon>
        <taxon>Bacillati</taxon>
        <taxon>Actinomycetota</taxon>
        <taxon>Actinomycetota incertae sedis</taxon>
        <taxon>Candidatus Hakubellales</taxon>
        <taxon>Candidatus Hakubellaceae</taxon>
        <taxon>Candidatus Hakubella</taxon>
    </lineage>
</organism>
<dbReference type="PANTHER" id="PTHR42760">
    <property type="entry name" value="SHORT-CHAIN DEHYDROGENASES/REDUCTASES FAMILY MEMBER"/>
    <property type="match status" value="1"/>
</dbReference>
<comment type="caution">
    <text evidence="2">The sequence shown here is derived from an EMBL/GenBank/DDBJ whole genome shotgun (WGS) entry which is preliminary data.</text>
</comment>
<name>A0A6V8P1J9_9ACTN</name>
<dbReference type="Proteomes" id="UP000543224">
    <property type="component" value="Unassembled WGS sequence"/>
</dbReference>
<evidence type="ECO:0000313" key="3">
    <source>
        <dbReference type="Proteomes" id="UP000543224"/>
    </source>
</evidence>
<sequence length="70" mass="7730">MQGFRVTVKIKVGVSRILPFLETTEEIWDETLAVNLKGTFLCCQAVIPHLLRQGKGKSINLSSKSGKRGT</sequence>
<dbReference type="InterPro" id="IPR002347">
    <property type="entry name" value="SDR_fam"/>
</dbReference>
<evidence type="ECO:0000256" key="1">
    <source>
        <dbReference type="ARBA" id="ARBA00006484"/>
    </source>
</evidence>
<dbReference type="AlphaFoldDB" id="A0A6V8P1J9"/>
<dbReference type="SUPFAM" id="SSF51735">
    <property type="entry name" value="NAD(P)-binding Rossmann-fold domains"/>
    <property type="match status" value="1"/>
</dbReference>
<dbReference type="CDD" id="cd05233">
    <property type="entry name" value="SDR_c"/>
    <property type="match status" value="1"/>
</dbReference>
<dbReference type="Pfam" id="PF00106">
    <property type="entry name" value="adh_short"/>
    <property type="match status" value="1"/>
</dbReference>
<proteinExistence type="inferred from homology"/>
<comment type="similarity">
    <text evidence="1">Belongs to the short-chain dehydrogenases/reductases (SDR) family.</text>
</comment>
<accession>A0A6V8P1J9</accession>
<gene>
    <name evidence="2" type="ORF">HKBW3S25_01882</name>
</gene>
<dbReference type="EMBL" id="BLRX01000572">
    <property type="protein sequence ID" value="GFP26389.1"/>
    <property type="molecule type" value="Genomic_DNA"/>
</dbReference>
<reference evidence="2 3" key="1">
    <citation type="journal article" date="2020" name="Front. Microbiol.">
        <title>Single-cell genomics of novel Actinobacteria with the Wood-Ljungdahl pathway discovered in a serpentinizing system.</title>
        <authorList>
            <person name="Merino N."/>
            <person name="Kawai M."/>
            <person name="Boyd E.S."/>
            <person name="Colman D.R."/>
            <person name="McGlynn S.E."/>
            <person name="Nealson K.H."/>
            <person name="Kurokawa K."/>
            <person name="Hongoh Y."/>
        </authorList>
    </citation>
    <scope>NUCLEOTIDE SEQUENCE [LARGE SCALE GENOMIC DNA]</scope>
    <source>
        <strain evidence="2 3">S25</strain>
    </source>
</reference>
<evidence type="ECO:0000313" key="2">
    <source>
        <dbReference type="EMBL" id="GFP26389.1"/>
    </source>
</evidence>